<feature type="binding site" evidence="26">
    <location>
        <position position="819"/>
    </location>
    <ligand>
        <name>GTP</name>
        <dbReference type="ChEBI" id="CHEBI:37565"/>
    </ligand>
</feature>
<dbReference type="GO" id="GO:0005525">
    <property type="term" value="F:GTP binding"/>
    <property type="evidence" value="ECO:0007669"/>
    <property type="project" value="UniProtKB-KW"/>
</dbReference>
<evidence type="ECO:0000256" key="31">
    <source>
        <dbReference type="SAM" id="MobiDB-lite"/>
    </source>
</evidence>
<dbReference type="GO" id="GO:0016192">
    <property type="term" value="P:vesicle-mediated transport"/>
    <property type="evidence" value="ECO:0007669"/>
    <property type="project" value="UniProtKB-KW"/>
</dbReference>
<comment type="cofactor">
    <cofactor evidence="1">
        <name>Mg(2+)</name>
        <dbReference type="ChEBI" id="CHEBI:18420"/>
    </cofactor>
</comment>
<keyword evidence="32" id="KW-0732">Signal</keyword>
<dbReference type="CDD" id="cd00879">
    <property type="entry name" value="Sar1"/>
    <property type="match status" value="1"/>
</dbReference>
<evidence type="ECO:0000256" key="2">
    <source>
        <dbReference type="ARBA" id="ARBA00004406"/>
    </source>
</evidence>
<dbReference type="Proteomes" id="UP000289886">
    <property type="component" value="Unassembled WGS sequence"/>
</dbReference>
<comment type="caution">
    <text evidence="34">The sequence shown here is derived from an EMBL/GenBank/DDBJ whole genome shotgun (WGS) entry which is preliminary data.</text>
</comment>
<feature type="binding site" evidence="25">
    <location>
        <position position="716"/>
    </location>
    <ligand>
        <name>Mg(2+)</name>
        <dbReference type="ChEBI" id="CHEBI:18420"/>
    </ligand>
</feature>
<evidence type="ECO:0000256" key="16">
    <source>
        <dbReference type="ARBA" id="ARBA00022927"/>
    </source>
</evidence>
<evidence type="ECO:0000256" key="20">
    <source>
        <dbReference type="ARBA" id="ARBA00023136"/>
    </source>
</evidence>
<evidence type="ECO:0000256" key="23">
    <source>
        <dbReference type="ARBA" id="ARBA00037843"/>
    </source>
</evidence>
<evidence type="ECO:0000256" key="10">
    <source>
        <dbReference type="ARBA" id="ARBA00022723"/>
    </source>
</evidence>
<comment type="similarity">
    <text evidence="7 30">Belongs to the small GTPase superfamily. SAR1 family.</text>
</comment>
<dbReference type="InterPro" id="IPR027417">
    <property type="entry name" value="P-loop_NTPase"/>
</dbReference>
<keyword evidence="11 26" id="KW-0547">Nucleotide-binding</keyword>
<evidence type="ECO:0000256" key="24">
    <source>
        <dbReference type="ARBA" id="ARBA00047660"/>
    </source>
</evidence>
<dbReference type="SUPFAM" id="SSF50324">
    <property type="entry name" value="Inorganic pyrophosphatase"/>
    <property type="match status" value="1"/>
</dbReference>
<keyword evidence="16 30" id="KW-0653">Protein transport</keyword>
<feature type="compositionally biased region" description="Basic residues" evidence="31">
    <location>
        <begin position="266"/>
        <end position="276"/>
    </location>
</feature>
<feature type="binding site" evidence="26">
    <location>
        <position position="717"/>
    </location>
    <ligand>
        <name>GTP</name>
        <dbReference type="ChEBI" id="CHEBI:37565"/>
    </ligand>
</feature>
<evidence type="ECO:0000256" key="4">
    <source>
        <dbReference type="ARBA" id="ARBA00004656"/>
    </source>
</evidence>
<evidence type="ECO:0000256" key="25">
    <source>
        <dbReference type="PIRSR" id="PIRSR606687-1"/>
    </source>
</evidence>
<dbReference type="InterPro" id="IPR036649">
    <property type="entry name" value="Pyrophosphatase_sf"/>
</dbReference>
<dbReference type="InterPro" id="IPR005225">
    <property type="entry name" value="Small_GTP-bd"/>
</dbReference>
<evidence type="ECO:0000256" key="7">
    <source>
        <dbReference type="ARBA" id="ARBA00007507"/>
    </source>
</evidence>
<dbReference type="SMART" id="SM00177">
    <property type="entry name" value="ARF"/>
    <property type="match status" value="1"/>
</dbReference>
<keyword evidence="18 30" id="KW-0333">Golgi apparatus</keyword>
<proteinExistence type="inferred from homology"/>
<dbReference type="SUPFAM" id="SSF52540">
    <property type="entry name" value="P-loop containing nucleoside triphosphate hydrolases"/>
    <property type="match status" value="1"/>
</dbReference>
<evidence type="ECO:0000256" key="32">
    <source>
        <dbReference type="SAM" id="SignalP"/>
    </source>
</evidence>
<feature type="region of interest" description="Disordered" evidence="31">
    <location>
        <begin position="256"/>
        <end position="290"/>
    </location>
</feature>
<evidence type="ECO:0000256" key="11">
    <source>
        <dbReference type="ARBA" id="ARBA00022741"/>
    </source>
</evidence>
<dbReference type="SMART" id="SM00178">
    <property type="entry name" value="SAR"/>
    <property type="match status" value="1"/>
</dbReference>
<comment type="similarity">
    <text evidence="6 29">Belongs to the TGF-beta family.</text>
</comment>
<evidence type="ECO:0000256" key="9">
    <source>
        <dbReference type="ARBA" id="ARBA00022525"/>
    </source>
</evidence>
<keyword evidence="8 30" id="KW-0813">Transport</keyword>
<dbReference type="GO" id="GO:0006796">
    <property type="term" value="P:phosphate-containing compound metabolic process"/>
    <property type="evidence" value="ECO:0007669"/>
    <property type="project" value="InterPro"/>
</dbReference>
<comment type="subcellular location">
    <subcellularLocation>
        <location evidence="2">Endoplasmic reticulum membrane</location>
        <topology evidence="2">Peripheral membrane protein</topology>
    </subcellularLocation>
    <subcellularLocation>
        <location evidence="23">Golgi apparatus</location>
        <location evidence="23">Golgi stack membrane</location>
        <topology evidence="23">Peripheral membrane protein</topology>
    </subcellularLocation>
    <subcellularLocation>
        <location evidence="4">Lysosome membrane</location>
    </subcellularLocation>
    <subcellularLocation>
        <location evidence="3">Secreted</location>
    </subcellularLocation>
</comment>
<dbReference type="PROSITE" id="PS51362">
    <property type="entry name" value="TGF_BETA_2"/>
    <property type="match status" value="1"/>
</dbReference>
<keyword evidence="14 25" id="KW-0460">Magnesium</keyword>
<evidence type="ECO:0000256" key="1">
    <source>
        <dbReference type="ARBA" id="ARBA00001946"/>
    </source>
</evidence>
<dbReference type="Pfam" id="PF00688">
    <property type="entry name" value="TGFb_propeptide"/>
    <property type="match status" value="1"/>
</dbReference>
<dbReference type="PROSITE" id="PS00387">
    <property type="entry name" value="PPASE"/>
    <property type="match status" value="1"/>
</dbReference>
<keyword evidence="13 30" id="KW-0256">Endoplasmic reticulum</keyword>
<feature type="binding site" evidence="26">
    <location>
        <position position="817"/>
    </location>
    <ligand>
        <name>GTP</name>
        <dbReference type="ChEBI" id="CHEBI:37565"/>
    </ligand>
</feature>
<dbReference type="Pfam" id="PF00025">
    <property type="entry name" value="Arf"/>
    <property type="match status" value="1"/>
</dbReference>
<dbReference type="FunFam" id="3.40.50.300:FF:000161">
    <property type="entry name" value="Small COPII coat GTPase"/>
    <property type="match status" value="1"/>
</dbReference>
<evidence type="ECO:0000256" key="18">
    <source>
        <dbReference type="ARBA" id="ARBA00023034"/>
    </source>
</evidence>
<evidence type="ECO:0000256" key="21">
    <source>
        <dbReference type="ARBA" id="ARBA00023157"/>
    </source>
</evidence>
<keyword evidence="35" id="KW-1185">Reference proteome</keyword>
<dbReference type="PROSITE" id="PS51417">
    <property type="entry name" value="ARF"/>
    <property type="match status" value="1"/>
</dbReference>
<feature type="binding site" evidence="26">
    <location>
        <position position="720"/>
    </location>
    <ligand>
        <name>GTP</name>
        <dbReference type="ChEBI" id="CHEBI:37565"/>
    </ligand>
</feature>
<evidence type="ECO:0000256" key="27">
    <source>
        <dbReference type="PIRSR" id="PIRSR606689-1"/>
    </source>
</evidence>
<feature type="binding site" evidence="27">
    <location>
        <position position="760"/>
    </location>
    <ligand>
        <name>GTP</name>
        <dbReference type="ChEBI" id="CHEBI:37565"/>
    </ligand>
</feature>
<evidence type="ECO:0000256" key="12">
    <source>
        <dbReference type="ARBA" id="ARBA00022801"/>
    </source>
</evidence>
<keyword evidence="10 25" id="KW-0479">Metal-binding</keyword>
<keyword evidence="17 29" id="KW-0339">Growth factor</keyword>
<feature type="binding site" evidence="28">
    <location>
        <position position="721"/>
    </location>
    <ligand>
        <name>Mg(2+)</name>
        <dbReference type="ChEBI" id="CHEBI:18420"/>
    </ligand>
</feature>
<dbReference type="CDD" id="cd00412">
    <property type="entry name" value="pyrophosphatase"/>
    <property type="match status" value="1"/>
</dbReference>
<evidence type="ECO:0000256" key="22">
    <source>
        <dbReference type="ARBA" id="ARBA00023228"/>
    </source>
</evidence>
<reference evidence="34 35" key="1">
    <citation type="submission" date="2019-01" db="EMBL/GenBank/DDBJ databases">
        <title>Draft Genome and Complete Hox-Cluster Characterization of the Sterlet Sturgeon (Acipenser ruthenus).</title>
        <authorList>
            <person name="Wei Q."/>
        </authorList>
    </citation>
    <scope>NUCLEOTIDE SEQUENCE [LARGE SCALE GENOMIC DNA]</scope>
    <source>
        <strain evidence="34">WHYD16114868_AA</strain>
        <tissue evidence="34">Blood</tissue>
    </source>
</reference>
<evidence type="ECO:0000256" key="28">
    <source>
        <dbReference type="PIRSR" id="PIRSR606689-2"/>
    </source>
</evidence>
<dbReference type="GO" id="GO:0005576">
    <property type="term" value="C:extracellular region"/>
    <property type="evidence" value="ECO:0007669"/>
    <property type="project" value="UniProtKB-SubCell"/>
</dbReference>
<evidence type="ECO:0000256" key="13">
    <source>
        <dbReference type="ARBA" id="ARBA00022824"/>
    </source>
</evidence>
<comment type="catalytic activity">
    <reaction evidence="24">
        <text>GTP + H2O = GDP + phosphate + H(+)</text>
        <dbReference type="Rhea" id="RHEA:19669"/>
        <dbReference type="ChEBI" id="CHEBI:15377"/>
        <dbReference type="ChEBI" id="CHEBI:15378"/>
        <dbReference type="ChEBI" id="CHEBI:37565"/>
        <dbReference type="ChEBI" id="CHEBI:43474"/>
        <dbReference type="ChEBI" id="CHEBI:58189"/>
        <dbReference type="EC" id="3.6.5.2"/>
    </reaction>
    <physiologicalReaction direction="left-to-right" evidence="24">
        <dbReference type="Rhea" id="RHEA:19670"/>
    </physiologicalReaction>
</comment>
<dbReference type="Gene3D" id="2.10.90.10">
    <property type="entry name" value="Cystine-knot cytokines"/>
    <property type="match status" value="1"/>
</dbReference>
<dbReference type="PROSITE" id="PS51450">
    <property type="entry name" value="LRR"/>
    <property type="match status" value="1"/>
</dbReference>
<feature type="binding site" evidence="26">
    <location>
        <position position="862"/>
    </location>
    <ligand>
        <name>GTP</name>
        <dbReference type="ChEBI" id="CHEBI:37565"/>
    </ligand>
</feature>
<feature type="domain" description="TGF-beta family profile" evidence="33">
    <location>
        <begin position="273"/>
        <end position="348"/>
    </location>
</feature>
<dbReference type="GO" id="GO:0003925">
    <property type="term" value="F:G protein activity"/>
    <property type="evidence" value="ECO:0007669"/>
    <property type="project" value="UniProtKB-EC"/>
</dbReference>
<gene>
    <name evidence="34" type="ORF">EOD39_4870</name>
</gene>
<dbReference type="Gene3D" id="3.90.80.10">
    <property type="entry name" value="Inorganic pyrophosphatase"/>
    <property type="match status" value="1"/>
</dbReference>
<evidence type="ECO:0000313" key="35">
    <source>
        <dbReference type="Proteomes" id="UP000289886"/>
    </source>
</evidence>
<keyword evidence="21" id="KW-1015">Disulfide bond</keyword>
<dbReference type="PRINTS" id="PR00328">
    <property type="entry name" value="SAR1GTPBP"/>
</dbReference>
<dbReference type="NCBIfam" id="TIGR00231">
    <property type="entry name" value="small_GTP"/>
    <property type="match status" value="1"/>
</dbReference>
<dbReference type="PROSITE" id="PS51422">
    <property type="entry name" value="SAR1"/>
    <property type="match status" value="1"/>
</dbReference>
<evidence type="ECO:0000256" key="5">
    <source>
        <dbReference type="ARBA" id="ARBA00006220"/>
    </source>
</evidence>
<feature type="signal peptide" evidence="32">
    <location>
        <begin position="1"/>
        <end position="18"/>
    </location>
</feature>
<dbReference type="Gene3D" id="2.60.120.970">
    <property type="match status" value="1"/>
</dbReference>
<dbReference type="InterPro" id="IPR001111">
    <property type="entry name" value="TGF-b_propeptide"/>
</dbReference>
<feature type="binding site" evidence="26">
    <location>
        <position position="719"/>
    </location>
    <ligand>
        <name>GTP</name>
        <dbReference type="ChEBI" id="CHEBI:37565"/>
    </ligand>
</feature>
<feature type="binding site" evidence="27">
    <location>
        <begin position="816"/>
        <end position="819"/>
    </location>
    <ligand>
        <name>GTP</name>
        <dbReference type="ChEBI" id="CHEBI:37565"/>
    </ligand>
</feature>
<evidence type="ECO:0000256" key="8">
    <source>
        <dbReference type="ARBA" id="ARBA00022448"/>
    </source>
</evidence>
<dbReference type="GO" id="GO:0000287">
    <property type="term" value="F:magnesium ion binding"/>
    <property type="evidence" value="ECO:0007669"/>
    <property type="project" value="InterPro"/>
</dbReference>
<dbReference type="GO" id="GO:0005765">
    <property type="term" value="C:lysosomal membrane"/>
    <property type="evidence" value="ECO:0007669"/>
    <property type="project" value="UniProtKB-SubCell"/>
</dbReference>
<feature type="binding site" evidence="28">
    <location>
        <position position="738"/>
    </location>
    <ligand>
        <name>Mg(2+)</name>
        <dbReference type="ChEBI" id="CHEBI:18420"/>
    </ligand>
</feature>
<evidence type="ECO:0000256" key="3">
    <source>
        <dbReference type="ARBA" id="ARBA00004613"/>
    </source>
</evidence>
<accession>A0A444UGJ2</accession>
<evidence type="ECO:0000256" key="6">
    <source>
        <dbReference type="ARBA" id="ARBA00006656"/>
    </source>
</evidence>
<dbReference type="InterPro" id="IPR017948">
    <property type="entry name" value="TGFb_CS"/>
</dbReference>
<feature type="chain" id="PRO_5019473742" evidence="32">
    <location>
        <begin position="19"/>
        <end position="880"/>
    </location>
</feature>
<dbReference type="GO" id="GO:0032580">
    <property type="term" value="C:Golgi cisterna membrane"/>
    <property type="evidence" value="ECO:0007669"/>
    <property type="project" value="UniProtKB-SubCell"/>
</dbReference>
<evidence type="ECO:0000256" key="15">
    <source>
        <dbReference type="ARBA" id="ARBA00022892"/>
    </source>
</evidence>
<dbReference type="Gene3D" id="3.80.10.10">
    <property type="entry name" value="Ribonuclease Inhibitor"/>
    <property type="match status" value="1"/>
</dbReference>
<keyword evidence="19 27" id="KW-0342">GTP-binding</keyword>
<dbReference type="InterPro" id="IPR032675">
    <property type="entry name" value="LRR_dom_sf"/>
</dbReference>
<feature type="binding site" evidence="26">
    <location>
        <position position="722"/>
    </location>
    <ligand>
        <name>GTP</name>
        <dbReference type="ChEBI" id="CHEBI:37565"/>
    </ligand>
</feature>
<protein>
    <submittedName>
        <fullName evidence="34">GTP-binding protein SAR1a</fullName>
    </submittedName>
</protein>
<dbReference type="Pfam" id="PF00719">
    <property type="entry name" value="Pyrophosphatase"/>
    <property type="match status" value="1"/>
</dbReference>
<dbReference type="AlphaFoldDB" id="A0A444UGJ2"/>
<evidence type="ECO:0000259" key="33">
    <source>
        <dbReference type="PROSITE" id="PS51362"/>
    </source>
</evidence>
<dbReference type="SMART" id="SM00204">
    <property type="entry name" value="TGFB"/>
    <property type="match status" value="1"/>
</dbReference>
<feature type="binding site" evidence="26">
    <location>
        <position position="863"/>
    </location>
    <ligand>
        <name>GTP</name>
        <dbReference type="ChEBI" id="CHEBI:37565"/>
    </ligand>
</feature>
<evidence type="ECO:0000256" key="29">
    <source>
        <dbReference type="RuleBase" id="RU000354"/>
    </source>
</evidence>
<dbReference type="PANTHER" id="PTHR45684">
    <property type="entry name" value="RE74312P"/>
    <property type="match status" value="1"/>
</dbReference>
<dbReference type="GO" id="GO:0005789">
    <property type="term" value="C:endoplasmic reticulum membrane"/>
    <property type="evidence" value="ECO:0007669"/>
    <property type="project" value="UniProtKB-SubCell"/>
</dbReference>
<feature type="binding site" evidence="26">
    <location>
        <position position="816"/>
    </location>
    <ligand>
        <name>GTP</name>
        <dbReference type="ChEBI" id="CHEBI:37565"/>
    </ligand>
</feature>
<comment type="similarity">
    <text evidence="5">Belongs to the PPase family.</text>
</comment>
<sequence length="880" mass="99035">MNLLRIVSVLIHSSLLLTQETNKAGYGSLDSVPGVSVPKRSSGYHFPPYMMHLYRSLKSANQSGVSKDDEQKAVVKEPDTVRSVIAKSFEQIGNRWIATFDFSSLLTDEELQMAELRIRLPRFLTSADSSVEIRHTHEYPCKNGICRDQQHIGLFSASSVMNSSTNWKVYNVTELLTGWFNTNMYPNKLRIKTTKKVKPVRVNPRGHRITLSSTESPQDQHAVNDRVLVVVYSNLKAEGGPPASLLRTAEQSKFVVGDTEGEDKQQKRHKRNRKQRNWPINPPPEHGAVNRKPLCRRVDLHIDFNQIGWGSWIVFPKRYNAYRCEGECPTPVGEDFKPTNHAYMQKRMGEAVANVARRINETVEEEKDTLDLSACKLINFPDAVYKVLRNVTEKIHVITLANNEFKSLTSKFITNFSQLRELNLEGNHLTKLPDVIGTMLHLTTINLARNKFTAFPEKLTDIKTLERINLEGNEISENSEGVYISPFHDIPMYADEAQTWEDPGHKDTDTGCCGDNDPIDVCEIGNKVCSIGEVIKVKVLGTLAMIDEGETDWKVIAINVEDPEANAFNSIDDVRRLKPGYLEATVDWFRRYKVPDGKPENQFAFNGEFKDKDFAISIIKSTNDYWKALVSKKSGGELNCTNTCVSYSPFLCTKEAAQAVVDELIELLRGSGVLSEVESFGPEGEKEAIRFWTVSGSKKRQGLYKKSGKLVFLGLDNAGKTTLLHMLKDDRLGQHVPTLHPTSEELTIAGMTFTTFDLGGHAQARRVWKNYLPAINGIVFLVDCADLSRLAESKIELDALLTDETISNVPILILGNKIDRAEAISEEKLREIFGLYGQTSGKGNVPLKEMNARPMEVFMCSVLKKQGYGEGFRWLSQYID</sequence>
<evidence type="ECO:0000256" key="14">
    <source>
        <dbReference type="ARBA" id="ARBA00022842"/>
    </source>
</evidence>
<evidence type="ECO:0000256" key="17">
    <source>
        <dbReference type="ARBA" id="ARBA00023030"/>
    </source>
</evidence>
<dbReference type="InterPro" id="IPR029034">
    <property type="entry name" value="Cystine-knot_cytokine"/>
</dbReference>
<dbReference type="GO" id="GO:0004427">
    <property type="term" value="F:inorganic diphosphate phosphatase activity"/>
    <property type="evidence" value="ECO:0007669"/>
    <property type="project" value="InterPro"/>
</dbReference>
<dbReference type="InterPro" id="IPR006689">
    <property type="entry name" value="Small_GTPase_ARF/SAR"/>
</dbReference>
<feature type="binding site" evidence="27">
    <location>
        <begin position="714"/>
        <end position="721"/>
    </location>
    <ligand>
        <name>GTP</name>
        <dbReference type="ChEBI" id="CHEBI:37565"/>
    </ligand>
</feature>
<keyword evidence="22" id="KW-0458">Lysosome</keyword>
<dbReference type="InterPro" id="IPR001611">
    <property type="entry name" value="Leu-rich_rpt"/>
</dbReference>
<evidence type="ECO:0000256" key="30">
    <source>
        <dbReference type="RuleBase" id="RU003926"/>
    </source>
</evidence>
<keyword evidence="12" id="KW-0378">Hydrolase</keyword>
<dbReference type="GO" id="GO:0008083">
    <property type="term" value="F:growth factor activity"/>
    <property type="evidence" value="ECO:0007669"/>
    <property type="project" value="UniProtKB-KW"/>
</dbReference>
<keyword evidence="15 30" id="KW-0931">ER-Golgi transport</keyword>
<dbReference type="Pfam" id="PF00019">
    <property type="entry name" value="TGF_beta"/>
    <property type="match status" value="1"/>
</dbReference>
<organism evidence="34 35">
    <name type="scientific">Acipenser ruthenus</name>
    <name type="common">Sterlet sturgeon</name>
    <dbReference type="NCBI Taxonomy" id="7906"/>
    <lineage>
        <taxon>Eukaryota</taxon>
        <taxon>Metazoa</taxon>
        <taxon>Chordata</taxon>
        <taxon>Craniata</taxon>
        <taxon>Vertebrata</taxon>
        <taxon>Euteleostomi</taxon>
        <taxon>Actinopterygii</taxon>
        <taxon>Chondrostei</taxon>
        <taxon>Acipenseriformes</taxon>
        <taxon>Acipenseridae</taxon>
        <taxon>Acipenser</taxon>
    </lineage>
</organism>
<keyword evidence="9" id="KW-0964">Secreted</keyword>
<dbReference type="SUPFAM" id="SSF57501">
    <property type="entry name" value="Cystine-knot cytokines"/>
    <property type="match status" value="1"/>
</dbReference>
<evidence type="ECO:0000256" key="19">
    <source>
        <dbReference type="ARBA" id="ARBA00023134"/>
    </source>
</evidence>
<evidence type="ECO:0000313" key="34">
    <source>
        <dbReference type="EMBL" id="RXM34274.1"/>
    </source>
</evidence>
<dbReference type="PROSITE" id="PS00250">
    <property type="entry name" value="TGF_BETA_1"/>
    <property type="match status" value="1"/>
</dbReference>
<dbReference type="Gene3D" id="3.40.50.300">
    <property type="entry name" value="P-loop containing nucleotide triphosphate hydrolases"/>
    <property type="match status" value="1"/>
</dbReference>
<evidence type="ECO:0000256" key="26">
    <source>
        <dbReference type="PIRSR" id="PIRSR606687-2"/>
    </source>
</evidence>
<dbReference type="Pfam" id="PF13855">
    <property type="entry name" value="LRR_8"/>
    <property type="match status" value="1"/>
</dbReference>
<keyword evidence="20" id="KW-0472">Membrane</keyword>
<dbReference type="EMBL" id="SCEB01214612">
    <property type="protein sequence ID" value="RXM34274.1"/>
    <property type="molecule type" value="Genomic_DNA"/>
</dbReference>
<feature type="binding site" evidence="26">
    <location>
        <position position="721"/>
    </location>
    <ligand>
        <name>GTP</name>
        <dbReference type="ChEBI" id="CHEBI:37565"/>
    </ligand>
</feature>
<dbReference type="InterPro" id="IPR001839">
    <property type="entry name" value="TGF-b_C"/>
</dbReference>
<dbReference type="InterPro" id="IPR006687">
    <property type="entry name" value="Small_GTPase_SAR1"/>
</dbReference>
<dbReference type="InterPro" id="IPR008162">
    <property type="entry name" value="Pyrophosphatase"/>
</dbReference>
<dbReference type="SUPFAM" id="SSF52058">
    <property type="entry name" value="L domain-like"/>
    <property type="match status" value="1"/>
</dbReference>
<dbReference type="GO" id="GO:0006886">
    <property type="term" value="P:intracellular protein transport"/>
    <property type="evidence" value="ECO:0007669"/>
    <property type="project" value="InterPro"/>
</dbReference>
<name>A0A444UGJ2_ACIRT</name>